<dbReference type="AlphaFoldDB" id="A0A7M7NJQ9"/>
<dbReference type="PANTHER" id="PTHR10605:SF65">
    <property type="entry name" value="GH20068P"/>
    <property type="match status" value="1"/>
</dbReference>
<dbReference type="InterPro" id="IPR000863">
    <property type="entry name" value="Sulfotransferase_dom"/>
</dbReference>
<dbReference type="OMA" id="WIKSEEY"/>
<dbReference type="GeneID" id="115922610"/>
<dbReference type="InterPro" id="IPR027417">
    <property type="entry name" value="P-loop_NTPase"/>
</dbReference>
<protein>
    <recommendedName>
        <fullName evidence="8">Sulfotransferase domain-containing protein</fullName>
    </recommendedName>
</protein>
<proteinExistence type="predicted"/>
<keyword evidence="1" id="KW-0808">Transferase</keyword>
<keyword evidence="7" id="KW-0812">Transmembrane</keyword>
<reference evidence="9" key="2">
    <citation type="submission" date="2021-01" db="UniProtKB">
        <authorList>
            <consortium name="EnsemblMetazoa"/>
        </authorList>
    </citation>
    <scope>IDENTIFICATION</scope>
</reference>
<feature type="domain" description="Sulfotransferase" evidence="8">
    <location>
        <begin position="106"/>
        <end position="326"/>
    </location>
</feature>
<evidence type="ECO:0000256" key="6">
    <source>
        <dbReference type="SAM" id="MobiDB-lite"/>
    </source>
</evidence>
<evidence type="ECO:0000256" key="4">
    <source>
        <dbReference type="PIRSR" id="PIRSR637359-2"/>
    </source>
</evidence>
<dbReference type="OrthoDB" id="411451at2759"/>
<feature type="binding site" evidence="4">
    <location>
        <begin position="337"/>
        <end position="341"/>
    </location>
    <ligand>
        <name>3'-phosphoadenylyl sulfate</name>
        <dbReference type="ChEBI" id="CHEBI:58339"/>
    </ligand>
</feature>
<dbReference type="InterPro" id="IPR037359">
    <property type="entry name" value="NST/OST"/>
</dbReference>
<accession>A0A7M7NJQ9</accession>
<dbReference type="GO" id="GO:0008467">
    <property type="term" value="F:[heparan sulfate]-glucosamine 3-sulfotransferase activity"/>
    <property type="evidence" value="ECO:0000318"/>
    <property type="project" value="GO_Central"/>
</dbReference>
<feature type="binding site" evidence="4">
    <location>
        <position position="197"/>
    </location>
    <ligand>
        <name>3'-phosphoadenylyl sulfate</name>
        <dbReference type="ChEBI" id="CHEBI:58339"/>
    </ligand>
</feature>
<evidence type="ECO:0000313" key="9">
    <source>
        <dbReference type="EnsemblMetazoa" id="XP_030837631"/>
    </source>
</evidence>
<dbReference type="SUPFAM" id="SSF52540">
    <property type="entry name" value="P-loop containing nucleoside triphosphate hydrolases"/>
    <property type="match status" value="1"/>
</dbReference>
<feature type="active site" description="For sulfotransferase activity" evidence="3">
    <location>
        <position position="115"/>
    </location>
</feature>
<dbReference type="Proteomes" id="UP000007110">
    <property type="component" value="Unassembled WGS sequence"/>
</dbReference>
<evidence type="ECO:0000259" key="8">
    <source>
        <dbReference type="Pfam" id="PF00685"/>
    </source>
</evidence>
<organism evidence="9 10">
    <name type="scientific">Strongylocentrotus purpuratus</name>
    <name type="common">Purple sea urchin</name>
    <dbReference type="NCBI Taxonomy" id="7668"/>
    <lineage>
        <taxon>Eukaryota</taxon>
        <taxon>Metazoa</taxon>
        <taxon>Echinodermata</taxon>
        <taxon>Eleutherozoa</taxon>
        <taxon>Echinozoa</taxon>
        <taxon>Echinoidea</taxon>
        <taxon>Euechinoidea</taxon>
        <taxon>Echinacea</taxon>
        <taxon>Camarodonta</taxon>
        <taxon>Echinidea</taxon>
        <taxon>Strongylocentrotidae</taxon>
        <taxon>Strongylocentrotus</taxon>
    </lineage>
</organism>
<sequence>MATYIGPLRSYVSGIIFGSFIFGMCYCFSSYASQFIEGSITQTKAENFKRDTAHSSHLKSERDGSNSAGVGTKFPDIDLTTMQCPMKDSAIDPSILAQLDCKKRLPHVIGIGMEKCGTGALSFFLASHPSLVHSVPQEIYYWNKNKEKSLEWYRDQMPISSKHQVTMEKTPSYIFEKDTPARIKALMPETKFIVMIRDPIVRAVSDYLHLQNIGLPEYFKPRIVPPGYEPLCYVNTTFEGSVIKPNGEVNTDNAILSHSAYVLYLRKWIELFPRHQFLVIDGDEFVKNPLPVLQQVESFLGIPNYFNEKIIYFDEEKGFFCKSKQRGLGTVCAGATKGRPHPNVDDDVIRKLRSYFRPYNTQLEDMLGMLFSWS</sequence>
<dbReference type="EnsemblMetazoa" id="XM_030981771">
    <property type="protein sequence ID" value="XP_030837631"/>
    <property type="gene ID" value="LOC115922610"/>
</dbReference>
<evidence type="ECO:0000256" key="1">
    <source>
        <dbReference type="ARBA" id="ARBA00022679"/>
    </source>
</evidence>
<keyword evidence="7" id="KW-0472">Membrane</keyword>
<reference evidence="10" key="1">
    <citation type="submission" date="2015-02" db="EMBL/GenBank/DDBJ databases">
        <title>Genome sequencing for Strongylocentrotus purpuratus.</title>
        <authorList>
            <person name="Murali S."/>
            <person name="Liu Y."/>
            <person name="Vee V."/>
            <person name="English A."/>
            <person name="Wang M."/>
            <person name="Skinner E."/>
            <person name="Han Y."/>
            <person name="Muzny D.M."/>
            <person name="Worley K.C."/>
            <person name="Gibbs R.A."/>
        </authorList>
    </citation>
    <scope>NUCLEOTIDE SEQUENCE</scope>
</reference>
<name>A0A7M7NJQ9_STRPU</name>
<dbReference type="PANTHER" id="PTHR10605">
    <property type="entry name" value="HEPARAN SULFATE SULFOTRANSFERASE"/>
    <property type="match status" value="1"/>
</dbReference>
<evidence type="ECO:0000256" key="5">
    <source>
        <dbReference type="PIRSR" id="PIRSR637359-3"/>
    </source>
</evidence>
<evidence type="ECO:0000256" key="2">
    <source>
        <dbReference type="ARBA" id="ARBA00023180"/>
    </source>
</evidence>
<dbReference type="Pfam" id="PF00685">
    <property type="entry name" value="Sulfotransfer_1"/>
    <property type="match status" value="1"/>
</dbReference>
<dbReference type="Gene3D" id="3.40.50.300">
    <property type="entry name" value="P-loop containing nucleotide triphosphate hydrolases"/>
    <property type="match status" value="1"/>
</dbReference>
<feature type="disulfide bond" evidence="5">
    <location>
        <begin position="321"/>
        <end position="332"/>
    </location>
</feature>
<dbReference type="KEGG" id="spu:115922610"/>
<feature type="compositionally biased region" description="Basic and acidic residues" evidence="6">
    <location>
        <begin position="51"/>
        <end position="64"/>
    </location>
</feature>
<evidence type="ECO:0000256" key="3">
    <source>
        <dbReference type="PIRSR" id="PIRSR637359-1"/>
    </source>
</evidence>
<feature type="binding site" evidence="4">
    <location>
        <position position="205"/>
    </location>
    <ligand>
        <name>3'-phosphoadenylyl sulfate</name>
        <dbReference type="ChEBI" id="CHEBI:58339"/>
    </ligand>
</feature>
<keyword evidence="5" id="KW-1015">Disulfide bond</keyword>
<keyword evidence="7" id="KW-1133">Transmembrane helix</keyword>
<keyword evidence="2" id="KW-0325">Glycoprotein</keyword>
<feature type="transmembrane region" description="Helical" evidence="7">
    <location>
        <begin position="12"/>
        <end position="32"/>
    </location>
</feature>
<dbReference type="RefSeq" id="XP_030837631.1">
    <property type="nucleotide sequence ID" value="XM_030981771.1"/>
</dbReference>
<feature type="region of interest" description="Disordered" evidence="6">
    <location>
        <begin position="51"/>
        <end position="71"/>
    </location>
</feature>
<evidence type="ECO:0000313" key="10">
    <source>
        <dbReference type="Proteomes" id="UP000007110"/>
    </source>
</evidence>
<evidence type="ECO:0000256" key="7">
    <source>
        <dbReference type="SAM" id="Phobius"/>
    </source>
</evidence>
<dbReference type="InParanoid" id="A0A7M7NJQ9"/>
<keyword evidence="10" id="KW-1185">Reference proteome</keyword>